<dbReference type="AlphaFoldDB" id="A0A835PQY5"/>
<dbReference type="EMBL" id="JADCNM010000013">
    <property type="protein sequence ID" value="KAG0455703.1"/>
    <property type="molecule type" value="Genomic_DNA"/>
</dbReference>
<proteinExistence type="predicted"/>
<name>A0A835PQY5_VANPL</name>
<organism evidence="1 2">
    <name type="scientific">Vanilla planifolia</name>
    <name type="common">Vanilla</name>
    <dbReference type="NCBI Taxonomy" id="51239"/>
    <lineage>
        <taxon>Eukaryota</taxon>
        <taxon>Viridiplantae</taxon>
        <taxon>Streptophyta</taxon>
        <taxon>Embryophyta</taxon>
        <taxon>Tracheophyta</taxon>
        <taxon>Spermatophyta</taxon>
        <taxon>Magnoliopsida</taxon>
        <taxon>Liliopsida</taxon>
        <taxon>Asparagales</taxon>
        <taxon>Orchidaceae</taxon>
        <taxon>Vanilloideae</taxon>
        <taxon>Vanilleae</taxon>
        <taxon>Vanilla</taxon>
    </lineage>
</organism>
<evidence type="ECO:0000313" key="1">
    <source>
        <dbReference type="EMBL" id="KAG0455703.1"/>
    </source>
</evidence>
<comment type="caution">
    <text evidence="1">The sequence shown here is derived from an EMBL/GenBank/DDBJ whole genome shotgun (WGS) entry which is preliminary data.</text>
</comment>
<sequence>MPISRKRRARKKVRWRRLTRYRQTEKVAEVIPWNLPVLARTLPESSGDQSAFGRKMAGDLAAFGTWCKRGQIENNGLAAAQRALDCPLCLSTGEFHVHQ</sequence>
<accession>A0A835PQY5</accession>
<gene>
    <name evidence="1" type="ORF">HPP92_023491</name>
</gene>
<evidence type="ECO:0000313" key="2">
    <source>
        <dbReference type="Proteomes" id="UP000639772"/>
    </source>
</evidence>
<protein>
    <submittedName>
        <fullName evidence="1">Uncharacterized protein</fullName>
    </submittedName>
</protein>
<reference evidence="1 2" key="1">
    <citation type="journal article" date="2020" name="Nat. Food">
        <title>A phased Vanilla planifolia genome enables genetic improvement of flavour and production.</title>
        <authorList>
            <person name="Hasing T."/>
            <person name="Tang H."/>
            <person name="Brym M."/>
            <person name="Khazi F."/>
            <person name="Huang T."/>
            <person name="Chambers A.H."/>
        </authorList>
    </citation>
    <scope>NUCLEOTIDE SEQUENCE [LARGE SCALE GENOMIC DNA]</scope>
    <source>
        <tissue evidence="1">Leaf</tissue>
    </source>
</reference>
<dbReference type="Proteomes" id="UP000639772">
    <property type="component" value="Chromosome 13"/>
</dbReference>